<evidence type="ECO:0000313" key="2">
    <source>
        <dbReference type="EMBL" id="KIM75930.1"/>
    </source>
</evidence>
<dbReference type="AlphaFoldDB" id="A0A0C3ETR5"/>
<feature type="region of interest" description="Disordered" evidence="1">
    <location>
        <begin position="58"/>
        <end position="97"/>
    </location>
</feature>
<evidence type="ECO:0000256" key="1">
    <source>
        <dbReference type="SAM" id="MobiDB-lite"/>
    </source>
</evidence>
<reference evidence="2 3" key="1">
    <citation type="submission" date="2014-04" db="EMBL/GenBank/DDBJ databases">
        <authorList>
            <consortium name="DOE Joint Genome Institute"/>
            <person name="Kuo A."/>
            <person name="Tarkka M."/>
            <person name="Buscot F."/>
            <person name="Kohler A."/>
            <person name="Nagy L.G."/>
            <person name="Floudas D."/>
            <person name="Copeland A."/>
            <person name="Barry K.W."/>
            <person name="Cichocki N."/>
            <person name="Veneault-Fourrey C."/>
            <person name="LaButti K."/>
            <person name="Lindquist E.A."/>
            <person name="Lipzen A."/>
            <person name="Lundell T."/>
            <person name="Morin E."/>
            <person name="Murat C."/>
            <person name="Sun H."/>
            <person name="Tunlid A."/>
            <person name="Henrissat B."/>
            <person name="Grigoriev I.V."/>
            <person name="Hibbett D.S."/>
            <person name="Martin F."/>
            <person name="Nordberg H.P."/>
            <person name="Cantor M.N."/>
            <person name="Hua S.X."/>
        </authorList>
    </citation>
    <scope>NUCLEOTIDE SEQUENCE [LARGE SCALE GENOMIC DNA]</scope>
    <source>
        <strain evidence="2 3">F 1598</strain>
    </source>
</reference>
<feature type="compositionally biased region" description="Basic and acidic residues" evidence="1">
    <location>
        <begin position="65"/>
        <end position="75"/>
    </location>
</feature>
<feature type="compositionally biased region" description="Polar residues" evidence="1">
    <location>
        <begin position="76"/>
        <end position="97"/>
    </location>
</feature>
<reference evidence="3" key="2">
    <citation type="submission" date="2015-01" db="EMBL/GenBank/DDBJ databases">
        <title>Evolutionary Origins and Diversification of the Mycorrhizal Mutualists.</title>
        <authorList>
            <consortium name="DOE Joint Genome Institute"/>
            <consortium name="Mycorrhizal Genomics Consortium"/>
            <person name="Kohler A."/>
            <person name="Kuo A."/>
            <person name="Nagy L.G."/>
            <person name="Floudas D."/>
            <person name="Copeland A."/>
            <person name="Barry K.W."/>
            <person name="Cichocki N."/>
            <person name="Veneault-Fourrey C."/>
            <person name="LaButti K."/>
            <person name="Lindquist E.A."/>
            <person name="Lipzen A."/>
            <person name="Lundell T."/>
            <person name="Morin E."/>
            <person name="Murat C."/>
            <person name="Riley R."/>
            <person name="Ohm R."/>
            <person name="Sun H."/>
            <person name="Tunlid A."/>
            <person name="Henrissat B."/>
            <person name="Grigoriev I.V."/>
            <person name="Hibbett D.S."/>
            <person name="Martin F."/>
        </authorList>
    </citation>
    <scope>NUCLEOTIDE SEQUENCE [LARGE SCALE GENOMIC DNA]</scope>
    <source>
        <strain evidence="3">F 1598</strain>
    </source>
</reference>
<gene>
    <name evidence="2" type="ORF">PILCRDRAFT_826759</name>
</gene>
<dbReference type="Proteomes" id="UP000054166">
    <property type="component" value="Unassembled WGS sequence"/>
</dbReference>
<proteinExistence type="predicted"/>
<protein>
    <submittedName>
        <fullName evidence="2">Uncharacterized protein</fullName>
    </submittedName>
</protein>
<sequence>MGTSRIFSLATRPRPRYPPPINQQRPFGVDISPAFIRLDDPSKYLFSLGILEAREHGGGIALPNKTKDTPNRDPRSISNSKKPCISTIRSQPVQRGL</sequence>
<feature type="region of interest" description="Disordered" evidence="1">
    <location>
        <begin position="1"/>
        <end position="26"/>
    </location>
</feature>
<keyword evidence="3" id="KW-1185">Reference proteome</keyword>
<accession>A0A0C3ETR5</accession>
<dbReference type="HOGENOM" id="CLU_2347488_0_0_1"/>
<name>A0A0C3ETR5_PILCF</name>
<organism evidence="2 3">
    <name type="scientific">Piloderma croceum (strain F 1598)</name>
    <dbReference type="NCBI Taxonomy" id="765440"/>
    <lineage>
        <taxon>Eukaryota</taxon>
        <taxon>Fungi</taxon>
        <taxon>Dikarya</taxon>
        <taxon>Basidiomycota</taxon>
        <taxon>Agaricomycotina</taxon>
        <taxon>Agaricomycetes</taxon>
        <taxon>Agaricomycetidae</taxon>
        <taxon>Atheliales</taxon>
        <taxon>Atheliaceae</taxon>
        <taxon>Piloderma</taxon>
    </lineage>
</organism>
<dbReference type="EMBL" id="KN833040">
    <property type="protein sequence ID" value="KIM75930.1"/>
    <property type="molecule type" value="Genomic_DNA"/>
</dbReference>
<dbReference type="InParanoid" id="A0A0C3ETR5"/>
<evidence type="ECO:0000313" key="3">
    <source>
        <dbReference type="Proteomes" id="UP000054166"/>
    </source>
</evidence>